<dbReference type="InParanoid" id="A0A507BCV8"/>
<organism evidence="3 4">
    <name type="scientific">Thyridium curvatum</name>
    <dbReference type="NCBI Taxonomy" id="1093900"/>
    <lineage>
        <taxon>Eukaryota</taxon>
        <taxon>Fungi</taxon>
        <taxon>Dikarya</taxon>
        <taxon>Ascomycota</taxon>
        <taxon>Pezizomycotina</taxon>
        <taxon>Sordariomycetes</taxon>
        <taxon>Sordariomycetidae</taxon>
        <taxon>Thyridiales</taxon>
        <taxon>Thyridiaceae</taxon>
        <taxon>Thyridium</taxon>
    </lineage>
</organism>
<keyword evidence="1" id="KW-0732">Signal</keyword>
<evidence type="ECO:0000313" key="3">
    <source>
        <dbReference type="EMBL" id="TPX15239.1"/>
    </source>
</evidence>
<dbReference type="InterPro" id="IPR015920">
    <property type="entry name" value="Cellobiose_DH-like_cyt"/>
</dbReference>
<proteinExistence type="predicted"/>
<keyword evidence="4" id="KW-1185">Reference proteome</keyword>
<protein>
    <recommendedName>
        <fullName evidence="2">Cellobiose dehydrogenase-like cytochrome domain-containing protein</fullName>
    </recommendedName>
</protein>
<sequence>MKLINVATTVALLASSAHGQKALEWNEPTSGVTYGLAVPEAASAPFDVLLSIVAPAKAGWVGWAAGGCMLRSPILVAWPNGNTTVVSSRWANAYHPPAPYNGTSTKVFASSSTRNETHWKVSVLCSGCSQWVGGEVNSHGNATFGWGVSSHAVDTPASASSAIRFHDVGKGHFELDMNKARLSKDDFGALVKSLGG</sequence>
<evidence type="ECO:0000313" key="4">
    <source>
        <dbReference type="Proteomes" id="UP000319257"/>
    </source>
</evidence>
<feature type="chain" id="PRO_5021333252" description="Cellobiose dehydrogenase-like cytochrome domain-containing protein" evidence="1">
    <location>
        <begin position="20"/>
        <end position="196"/>
    </location>
</feature>
<dbReference type="CDD" id="cd09630">
    <property type="entry name" value="CDH_like_cytochrome"/>
    <property type="match status" value="1"/>
</dbReference>
<name>A0A507BCV8_9PEZI</name>
<dbReference type="PANTHER" id="PTHR47797:SF5">
    <property type="entry name" value="CELLOBIOSE DEHYDROGENASE CYTOCHROME DOMAIN-CONTAINING PROTEIN"/>
    <property type="match status" value="1"/>
</dbReference>
<dbReference type="Gene3D" id="2.60.40.1210">
    <property type="entry name" value="Cellobiose dehydrogenase, cytochrome domain"/>
    <property type="match status" value="1"/>
</dbReference>
<dbReference type="SUPFAM" id="SSF49344">
    <property type="entry name" value="CBD9-like"/>
    <property type="match status" value="1"/>
</dbReference>
<comment type="caution">
    <text evidence="3">The sequence shown here is derived from an EMBL/GenBank/DDBJ whole genome shotgun (WGS) entry which is preliminary data.</text>
</comment>
<dbReference type="OrthoDB" id="413885at2759"/>
<dbReference type="GeneID" id="41971963"/>
<dbReference type="Pfam" id="PF16010">
    <property type="entry name" value="CDH-cyt"/>
    <property type="match status" value="1"/>
</dbReference>
<dbReference type="EMBL" id="SKBQ01000022">
    <property type="protein sequence ID" value="TPX15239.1"/>
    <property type="molecule type" value="Genomic_DNA"/>
</dbReference>
<accession>A0A507BCV8</accession>
<gene>
    <name evidence="3" type="ORF">E0L32_004516</name>
</gene>
<feature type="signal peptide" evidence="1">
    <location>
        <begin position="1"/>
        <end position="19"/>
    </location>
</feature>
<reference evidence="3 4" key="1">
    <citation type="submission" date="2019-06" db="EMBL/GenBank/DDBJ databases">
        <title>Draft genome sequence of the filamentous fungus Phialemoniopsis curvata isolated from diesel fuel.</title>
        <authorList>
            <person name="Varaljay V.A."/>
            <person name="Lyon W.J."/>
            <person name="Crouch A.L."/>
            <person name="Drake C.E."/>
            <person name="Hollomon J.M."/>
            <person name="Nadeau L.J."/>
            <person name="Nunn H.S."/>
            <person name="Stevenson B.S."/>
            <person name="Bojanowski C.L."/>
            <person name="Crookes-Goodson W.J."/>
        </authorList>
    </citation>
    <scope>NUCLEOTIDE SEQUENCE [LARGE SCALE GENOMIC DNA]</scope>
    <source>
        <strain evidence="3 4">D216</strain>
    </source>
</reference>
<dbReference type="AlphaFoldDB" id="A0A507BCV8"/>
<dbReference type="PANTHER" id="PTHR47797">
    <property type="entry name" value="DEHYDROGENASE, PUTATIVE (AFU_ORTHOLOGUE AFUA_8G05805)-RELATED"/>
    <property type="match status" value="1"/>
</dbReference>
<feature type="domain" description="Cellobiose dehydrogenase-like cytochrome" evidence="2">
    <location>
        <begin position="24"/>
        <end position="182"/>
    </location>
</feature>
<dbReference type="Proteomes" id="UP000319257">
    <property type="component" value="Unassembled WGS sequence"/>
</dbReference>
<evidence type="ECO:0000259" key="2">
    <source>
        <dbReference type="Pfam" id="PF16010"/>
    </source>
</evidence>
<dbReference type="RefSeq" id="XP_030996950.1">
    <property type="nucleotide sequence ID" value="XM_031138935.1"/>
</dbReference>
<evidence type="ECO:0000256" key="1">
    <source>
        <dbReference type="SAM" id="SignalP"/>
    </source>
</evidence>